<dbReference type="UniPathway" id="UPA00124"/>
<evidence type="ECO:0000256" key="3">
    <source>
        <dbReference type="ARBA" id="ARBA00012929"/>
    </source>
</evidence>
<dbReference type="EMBL" id="NIPW01000030">
    <property type="protein sequence ID" value="OWJ76099.1"/>
    <property type="molecule type" value="Genomic_DNA"/>
</dbReference>
<dbReference type="Proteomes" id="UP000196878">
    <property type="component" value="Unassembled WGS sequence"/>
</dbReference>
<keyword evidence="6" id="KW-0521">NADP</keyword>
<feature type="domain" description="RmlD-like substrate binding" evidence="7">
    <location>
        <begin position="21"/>
        <end position="302"/>
    </location>
</feature>
<comment type="pathway">
    <text evidence="1 6">Carbohydrate biosynthesis; dTDP-L-rhamnose biosynthesis.</text>
</comment>
<evidence type="ECO:0000313" key="8">
    <source>
        <dbReference type="EMBL" id="OWJ76099.1"/>
    </source>
</evidence>
<evidence type="ECO:0000256" key="5">
    <source>
        <dbReference type="ARBA" id="ARBA00048200"/>
    </source>
</evidence>
<dbReference type="Gene3D" id="3.90.25.10">
    <property type="entry name" value="UDP-galactose 4-epimerase, domain 1"/>
    <property type="match status" value="1"/>
</dbReference>
<protein>
    <recommendedName>
        <fullName evidence="4 6">dTDP-4-dehydrorhamnose reductase</fullName>
        <ecNumber evidence="3 6">1.1.1.133</ecNumber>
    </recommendedName>
</protein>
<keyword evidence="6" id="KW-0560">Oxidoreductase</keyword>
<name>A0A212A891_9RHOB</name>
<keyword evidence="9" id="KW-1185">Reference proteome</keyword>
<dbReference type="PANTHER" id="PTHR10491:SF4">
    <property type="entry name" value="METHIONINE ADENOSYLTRANSFERASE 2 SUBUNIT BETA"/>
    <property type="match status" value="1"/>
</dbReference>
<dbReference type="SUPFAM" id="SSF51735">
    <property type="entry name" value="NAD(P)-binding Rossmann-fold domains"/>
    <property type="match status" value="1"/>
</dbReference>
<gene>
    <name evidence="8" type="primary">rfbD</name>
    <name evidence="8" type="ORF">CDV49_15445</name>
</gene>
<dbReference type="PANTHER" id="PTHR10491">
    <property type="entry name" value="DTDP-4-DEHYDRORHAMNOSE REDUCTASE"/>
    <property type="match status" value="1"/>
</dbReference>
<organism evidence="8 9">
    <name type="scientific">Haematobacter genomosp. 1</name>
    <dbReference type="NCBI Taxonomy" id="366618"/>
    <lineage>
        <taxon>Bacteria</taxon>
        <taxon>Pseudomonadati</taxon>
        <taxon>Pseudomonadota</taxon>
        <taxon>Alphaproteobacteria</taxon>
        <taxon>Rhodobacterales</taxon>
        <taxon>Paracoccaceae</taxon>
        <taxon>Haematobacter</taxon>
    </lineage>
</organism>
<dbReference type="Pfam" id="PF04321">
    <property type="entry name" value="RmlD_sub_bind"/>
    <property type="match status" value="1"/>
</dbReference>
<comment type="function">
    <text evidence="6">Catalyzes the reduction of dTDP-6-deoxy-L-lyxo-4-hexulose to yield dTDP-L-rhamnose.</text>
</comment>
<accession>A0A212A891</accession>
<evidence type="ECO:0000256" key="2">
    <source>
        <dbReference type="ARBA" id="ARBA00010944"/>
    </source>
</evidence>
<evidence type="ECO:0000313" key="9">
    <source>
        <dbReference type="Proteomes" id="UP000196878"/>
    </source>
</evidence>
<dbReference type="InterPro" id="IPR036291">
    <property type="entry name" value="NAD(P)-bd_dom_sf"/>
</dbReference>
<reference evidence="8 9" key="1">
    <citation type="submission" date="2016-12" db="EMBL/GenBank/DDBJ databases">
        <title>Comparison of Traditional DNA-DNA Hybridization with In Silico Genomic Analysis.</title>
        <authorList>
            <person name="Nicholson A.C."/>
            <person name="Humrighouse B.W."/>
            <person name="Graziano J."/>
            <person name="Lasker B."/>
            <person name="Whitney A.M."/>
            <person name="Mcquiston J.R."/>
        </authorList>
    </citation>
    <scope>NUCLEOTIDE SEQUENCE [LARGE SCALE GENOMIC DNA]</scope>
    <source>
        <strain evidence="8 9">H2240</strain>
    </source>
</reference>
<dbReference type="GO" id="GO:0008831">
    <property type="term" value="F:dTDP-4-dehydrorhamnose reductase activity"/>
    <property type="evidence" value="ECO:0007669"/>
    <property type="project" value="UniProtKB-EC"/>
</dbReference>
<dbReference type="CDD" id="cd05254">
    <property type="entry name" value="dTDP_HR_like_SDR_e"/>
    <property type="match status" value="1"/>
</dbReference>
<dbReference type="EC" id="1.1.1.133" evidence="3 6"/>
<evidence type="ECO:0000256" key="1">
    <source>
        <dbReference type="ARBA" id="ARBA00004781"/>
    </source>
</evidence>
<evidence type="ECO:0000256" key="4">
    <source>
        <dbReference type="ARBA" id="ARBA00017099"/>
    </source>
</evidence>
<dbReference type="Gene3D" id="3.40.50.720">
    <property type="entry name" value="NAD(P)-binding Rossmann-like Domain"/>
    <property type="match status" value="1"/>
</dbReference>
<comment type="caution">
    <text evidence="8">The sequence shown here is derived from an EMBL/GenBank/DDBJ whole genome shotgun (WGS) entry which is preliminary data.</text>
</comment>
<evidence type="ECO:0000259" key="7">
    <source>
        <dbReference type="Pfam" id="PF04321"/>
    </source>
</evidence>
<proteinExistence type="inferred from homology"/>
<comment type="cofactor">
    <cofactor evidence="6">
        <name>Mg(2+)</name>
        <dbReference type="ChEBI" id="CHEBI:18420"/>
    </cofactor>
    <text evidence="6">Binds 1 Mg(2+) ion per monomer.</text>
</comment>
<dbReference type="InterPro" id="IPR029903">
    <property type="entry name" value="RmlD-like-bd"/>
</dbReference>
<dbReference type="NCBIfam" id="TIGR01214">
    <property type="entry name" value="rmlD"/>
    <property type="match status" value="1"/>
</dbReference>
<dbReference type="OrthoDB" id="9803892at2"/>
<comment type="similarity">
    <text evidence="2 6">Belongs to the dTDP-4-dehydrorhamnose reductase family.</text>
</comment>
<dbReference type="AlphaFoldDB" id="A0A212A891"/>
<sequence length="304" mass="31829">MVAGPAGSRGRWSAVGDQGVRLLVIGRTGQLATELQDRAGAALEITTLPRDKVDLTDPESAARAIREAEADAVINAAAYTAVDKAEAEEETARLVNAAAPAAMARAAAGRGLPFLHVSTDYVFAGDGTAAWKPDDPTGPLGVYGRTKLEGEEGVRDAGGTSAILRTSWVFSAHGANFVKTMLRLGRERERLTVVADQVGGPTPAADIADALIVMARGLIADPGKTGTYHFSGAPDVSWADFAREIFLQAGLKVDVADIPTSAYPTPARRPANSRLDCSSLTAGFGIPRPDWRQGLAAVLKQLET</sequence>
<evidence type="ECO:0000256" key="6">
    <source>
        <dbReference type="RuleBase" id="RU364082"/>
    </source>
</evidence>
<dbReference type="InterPro" id="IPR005913">
    <property type="entry name" value="dTDP_dehydrorham_reduct"/>
</dbReference>
<dbReference type="GO" id="GO:0019305">
    <property type="term" value="P:dTDP-rhamnose biosynthetic process"/>
    <property type="evidence" value="ECO:0007669"/>
    <property type="project" value="UniProtKB-UniPathway"/>
</dbReference>
<comment type="catalytic activity">
    <reaction evidence="5 6">
        <text>dTDP-beta-L-rhamnose + NADP(+) = dTDP-4-dehydro-beta-L-rhamnose + NADPH + H(+)</text>
        <dbReference type="Rhea" id="RHEA:21796"/>
        <dbReference type="ChEBI" id="CHEBI:15378"/>
        <dbReference type="ChEBI" id="CHEBI:57510"/>
        <dbReference type="ChEBI" id="CHEBI:57783"/>
        <dbReference type="ChEBI" id="CHEBI:58349"/>
        <dbReference type="ChEBI" id="CHEBI:62830"/>
        <dbReference type="EC" id="1.1.1.133"/>
    </reaction>
</comment>